<dbReference type="PROSITE" id="PS50297">
    <property type="entry name" value="ANK_REP_REGION"/>
    <property type="match status" value="1"/>
</dbReference>
<evidence type="ECO:0000313" key="5">
    <source>
        <dbReference type="Proteomes" id="UP000184546"/>
    </source>
</evidence>
<dbReference type="Pfam" id="PF00023">
    <property type="entry name" value="Ank"/>
    <property type="match status" value="1"/>
</dbReference>
<reference evidence="5" key="1">
    <citation type="journal article" date="2017" name="Genome Biol.">
        <title>Comparative genomics reveals high biological diversity and specific adaptations in the industrially and medically important fungal genus Aspergillus.</title>
        <authorList>
            <person name="de Vries R.P."/>
            <person name="Riley R."/>
            <person name="Wiebenga A."/>
            <person name="Aguilar-Osorio G."/>
            <person name="Amillis S."/>
            <person name="Uchima C.A."/>
            <person name="Anderluh G."/>
            <person name="Asadollahi M."/>
            <person name="Askin M."/>
            <person name="Barry K."/>
            <person name="Battaglia E."/>
            <person name="Bayram O."/>
            <person name="Benocci T."/>
            <person name="Braus-Stromeyer S.A."/>
            <person name="Caldana C."/>
            <person name="Canovas D."/>
            <person name="Cerqueira G.C."/>
            <person name="Chen F."/>
            <person name="Chen W."/>
            <person name="Choi C."/>
            <person name="Clum A."/>
            <person name="Dos Santos R.A."/>
            <person name="Damasio A.R."/>
            <person name="Diallinas G."/>
            <person name="Emri T."/>
            <person name="Fekete E."/>
            <person name="Flipphi M."/>
            <person name="Freyberg S."/>
            <person name="Gallo A."/>
            <person name="Gournas C."/>
            <person name="Habgood R."/>
            <person name="Hainaut M."/>
            <person name="Harispe M.L."/>
            <person name="Henrissat B."/>
            <person name="Hilden K.S."/>
            <person name="Hope R."/>
            <person name="Hossain A."/>
            <person name="Karabika E."/>
            <person name="Karaffa L."/>
            <person name="Karanyi Z."/>
            <person name="Krasevec N."/>
            <person name="Kuo A."/>
            <person name="Kusch H."/>
            <person name="LaButti K."/>
            <person name="Lagendijk E.L."/>
            <person name="Lapidus A."/>
            <person name="Levasseur A."/>
            <person name="Lindquist E."/>
            <person name="Lipzen A."/>
            <person name="Logrieco A.F."/>
            <person name="MacCabe A."/>
            <person name="Maekelae M.R."/>
            <person name="Malavazi I."/>
            <person name="Melin P."/>
            <person name="Meyer V."/>
            <person name="Mielnichuk N."/>
            <person name="Miskei M."/>
            <person name="Molnar A.P."/>
            <person name="Mule G."/>
            <person name="Ngan C.Y."/>
            <person name="Orejas M."/>
            <person name="Orosz E."/>
            <person name="Ouedraogo J.P."/>
            <person name="Overkamp K.M."/>
            <person name="Park H.-S."/>
            <person name="Perrone G."/>
            <person name="Piumi F."/>
            <person name="Punt P.J."/>
            <person name="Ram A.F."/>
            <person name="Ramon A."/>
            <person name="Rauscher S."/>
            <person name="Record E."/>
            <person name="Riano-Pachon D.M."/>
            <person name="Robert V."/>
            <person name="Roehrig J."/>
            <person name="Ruller R."/>
            <person name="Salamov A."/>
            <person name="Salih N.S."/>
            <person name="Samson R.A."/>
            <person name="Sandor E."/>
            <person name="Sanguinetti M."/>
            <person name="Schuetze T."/>
            <person name="Sepcic K."/>
            <person name="Shelest E."/>
            <person name="Sherlock G."/>
            <person name="Sophianopoulou V."/>
            <person name="Squina F.M."/>
            <person name="Sun H."/>
            <person name="Susca A."/>
            <person name="Todd R.B."/>
            <person name="Tsang A."/>
            <person name="Unkles S.E."/>
            <person name="van de Wiele N."/>
            <person name="van Rossen-Uffink D."/>
            <person name="Oliveira J.V."/>
            <person name="Vesth T.C."/>
            <person name="Visser J."/>
            <person name="Yu J.-H."/>
            <person name="Zhou M."/>
            <person name="Andersen M.R."/>
            <person name="Archer D.B."/>
            <person name="Baker S.E."/>
            <person name="Benoit I."/>
            <person name="Brakhage A.A."/>
            <person name="Braus G.H."/>
            <person name="Fischer R."/>
            <person name="Frisvad J.C."/>
            <person name="Goldman G.H."/>
            <person name="Houbraken J."/>
            <person name="Oakley B."/>
            <person name="Pocsi I."/>
            <person name="Scazzocchio C."/>
            <person name="Seiboth B."/>
            <person name="vanKuyk P.A."/>
            <person name="Wortman J."/>
            <person name="Dyer P.S."/>
            <person name="Grigoriev I.V."/>
        </authorList>
    </citation>
    <scope>NUCLEOTIDE SEQUENCE [LARGE SCALE GENOMIC DNA]</scope>
    <source>
        <strain evidence="5">ATCC 16872 / CBS 172.66 / WB 5094</strain>
    </source>
</reference>
<gene>
    <name evidence="4" type="ORF">ASPACDRAFT_1860582</name>
</gene>
<name>A0A1L9WFF3_ASPA1</name>
<dbReference type="AlphaFoldDB" id="A0A1L9WFF3"/>
<dbReference type="PANTHER" id="PTHR24178">
    <property type="entry name" value="MOLTING PROTEIN MLT-4"/>
    <property type="match status" value="1"/>
</dbReference>
<dbReference type="VEuPathDB" id="FungiDB:ASPACDRAFT_1860582"/>
<protein>
    <submittedName>
        <fullName evidence="4">Uncharacterized protein</fullName>
    </submittedName>
</protein>
<dbReference type="PANTHER" id="PTHR24178:SF41">
    <property type="entry name" value="ANKYRIN-2 ISOFORM X1"/>
    <property type="match status" value="1"/>
</dbReference>
<dbReference type="STRING" id="690307.A0A1L9WFF3"/>
<sequence length="608" mass="67978">MASDAFYDNNSANEPDSATMHDTSEYAFEPEYCPDELHLIIKRNDTLGLLRYSEEAKERGEDFFSRVKVSLFGYYPFPPFYSAADYGSLNALRALVNLYQSDPTHSQQPLEKYLQRLDFRMLNLACGNADRKMTRFLLDHQPPLGAWRDRDAKGATPLVCAAQAFPGNVEALKRKMKETSPAMIREKLREHHARYGEFIEFCLASGASVREADQYMLPYQLGWQAQPGDQQILGDTVLGNVITHASYAMVSRLIAAGADAHVVQTWYDPCAFGSALRCSGVTPLHIASKCWNLDAIQALLDHRGRIELAEMVSRMDDHGRPPLHWALMGDEDEIATLTPLEVTSRMLRTVKLLLDIGPAMVNVKDHDNKTVLHYAVDSHVGDADCLEAVKLLLEYRPDRDVLNAQGADLDDPGSTVLHYAVSRRADDGVKSEIFFQLLDILIMHGADPTMCDEAGRTMLYPLAMIGTDIRPIDAETLEKILTLVDINHADVNGDTSLHHIVRRIRQIGAVDKLLNRGADVNAVNKKGNTPLHVAVGASTFPSVRRMDDGGFVEIPPEERLEAFEKMIDILQQAGASVDQANLAGETPREILKETRERWAPKDFSPRWR</sequence>
<dbReference type="PROSITE" id="PS50088">
    <property type="entry name" value="ANK_REPEAT"/>
    <property type="match status" value="3"/>
</dbReference>
<evidence type="ECO:0000256" key="2">
    <source>
        <dbReference type="ARBA" id="ARBA00023043"/>
    </source>
</evidence>
<keyword evidence="1" id="KW-0677">Repeat</keyword>
<dbReference type="RefSeq" id="XP_020051234.1">
    <property type="nucleotide sequence ID" value="XM_020197751.1"/>
</dbReference>
<feature type="repeat" description="ANK" evidence="3">
    <location>
        <begin position="492"/>
        <end position="525"/>
    </location>
</feature>
<evidence type="ECO:0000256" key="1">
    <source>
        <dbReference type="ARBA" id="ARBA00022737"/>
    </source>
</evidence>
<dbReference type="SUPFAM" id="SSF48403">
    <property type="entry name" value="Ankyrin repeat"/>
    <property type="match status" value="1"/>
</dbReference>
<dbReference type="OrthoDB" id="823504at2759"/>
<dbReference type="Proteomes" id="UP000184546">
    <property type="component" value="Unassembled WGS sequence"/>
</dbReference>
<feature type="repeat" description="ANK" evidence="3">
    <location>
        <begin position="412"/>
        <end position="453"/>
    </location>
</feature>
<dbReference type="Pfam" id="PF12796">
    <property type="entry name" value="Ank_2"/>
    <property type="match status" value="2"/>
</dbReference>
<dbReference type="Gene3D" id="1.25.40.20">
    <property type="entry name" value="Ankyrin repeat-containing domain"/>
    <property type="match status" value="3"/>
</dbReference>
<dbReference type="SUPFAM" id="SSF140860">
    <property type="entry name" value="Pseudo ankyrin repeat-like"/>
    <property type="match status" value="1"/>
</dbReference>
<dbReference type="InterPro" id="IPR036770">
    <property type="entry name" value="Ankyrin_rpt-contain_sf"/>
</dbReference>
<proteinExistence type="predicted"/>
<evidence type="ECO:0000313" key="4">
    <source>
        <dbReference type="EMBL" id="OJJ94894.1"/>
    </source>
</evidence>
<evidence type="ECO:0000256" key="3">
    <source>
        <dbReference type="PROSITE-ProRule" id="PRU00023"/>
    </source>
</evidence>
<organism evidence="4 5">
    <name type="scientific">Aspergillus aculeatus (strain ATCC 16872 / CBS 172.66 / WB 5094)</name>
    <dbReference type="NCBI Taxonomy" id="690307"/>
    <lineage>
        <taxon>Eukaryota</taxon>
        <taxon>Fungi</taxon>
        <taxon>Dikarya</taxon>
        <taxon>Ascomycota</taxon>
        <taxon>Pezizomycotina</taxon>
        <taxon>Eurotiomycetes</taxon>
        <taxon>Eurotiomycetidae</taxon>
        <taxon>Eurotiales</taxon>
        <taxon>Aspergillaceae</taxon>
        <taxon>Aspergillus</taxon>
        <taxon>Aspergillus subgen. Circumdati</taxon>
    </lineage>
</organism>
<dbReference type="InterPro" id="IPR002110">
    <property type="entry name" value="Ankyrin_rpt"/>
</dbReference>
<dbReference type="EMBL" id="KV878992">
    <property type="protein sequence ID" value="OJJ94894.1"/>
    <property type="molecule type" value="Genomic_DNA"/>
</dbReference>
<feature type="repeat" description="ANK" evidence="3">
    <location>
        <begin position="279"/>
        <end position="311"/>
    </location>
</feature>
<accession>A0A1L9WFF3</accession>
<keyword evidence="2 3" id="KW-0040">ANK repeat</keyword>
<dbReference type="GeneID" id="30971565"/>
<dbReference type="SMART" id="SM00248">
    <property type="entry name" value="ANK"/>
    <property type="match status" value="8"/>
</dbReference>
<dbReference type="OMA" id="HWAARNQ"/>
<keyword evidence="5" id="KW-1185">Reference proteome</keyword>